<dbReference type="PANTHER" id="PTHR43745">
    <property type="entry name" value="NITROREDUCTASE MJ1384-RELATED"/>
    <property type="match status" value="1"/>
</dbReference>
<evidence type="ECO:0000259" key="1">
    <source>
        <dbReference type="Pfam" id="PF00881"/>
    </source>
</evidence>
<dbReference type="NCBIfam" id="TIGR03605">
    <property type="entry name" value="antibiot_sagB"/>
    <property type="match status" value="1"/>
</dbReference>
<dbReference type="SUPFAM" id="SSF55469">
    <property type="entry name" value="FMN-dependent nitroreductase-like"/>
    <property type="match status" value="1"/>
</dbReference>
<evidence type="ECO:0000313" key="2">
    <source>
        <dbReference type="EMBL" id="SVB50858.1"/>
    </source>
</evidence>
<dbReference type="Pfam" id="PF00881">
    <property type="entry name" value="Nitroreductase"/>
    <property type="match status" value="1"/>
</dbReference>
<dbReference type="AlphaFoldDB" id="A0A382EJF3"/>
<dbReference type="InterPro" id="IPR029479">
    <property type="entry name" value="Nitroreductase"/>
</dbReference>
<proteinExistence type="predicted"/>
<dbReference type="GO" id="GO:0016491">
    <property type="term" value="F:oxidoreductase activity"/>
    <property type="evidence" value="ECO:0007669"/>
    <property type="project" value="InterPro"/>
</dbReference>
<dbReference type="InterPro" id="IPR000415">
    <property type="entry name" value="Nitroreductase-like"/>
</dbReference>
<dbReference type="InterPro" id="IPR052544">
    <property type="entry name" value="Bacteriocin_Proc_Enz"/>
</dbReference>
<dbReference type="Gene3D" id="3.40.109.10">
    <property type="entry name" value="NADH Oxidase"/>
    <property type="match status" value="1"/>
</dbReference>
<accession>A0A382EJF3</accession>
<gene>
    <name evidence="2" type="ORF">METZ01_LOCUS203712</name>
</gene>
<dbReference type="InterPro" id="IPR020051">
    <property type="entry name" value="SagB-type_dehydrogenase"/>
</dbReference>
<dbReference type="CDD" id="cd02142">
    <property type="entry name" value="McbC_SagB-like_oxidoreductase"/>
    <property type="match status" value="1"/>
</dbReference>
<protein>
    <recommendedName>
        <fullName evidence="1">Nitroreductase domain-containing protein</fullName>
    </recommendedName>
</protein>
<organism evidence="2">
    <name type="scientific">marine metagenome</name>
    <dbReference type="NCBI Taxonomy" id="408172"/>
    <lineage>
        <taxon>unclassified sequences</taxon>
        <taxon>metagenomes</taxon>
        <taxon>ecological metagenomes</taxon>
    </lineage>
</organism>
<feature type="domain" description="Nitroreductase" evidence="1">
    <location>
        <begin position="158"/>
        <end position="247"/>
    </location>
</feature>
<dbReference type="PANTHER" id="PTHR43745:SF2">
    <property type="entry name" value="NITROREDUCTASE MJ1384-RELATED"/>
    <property type="match status" value="1"/>
</dbReference>
<reference evidence="2" key="1">
    <citation type="submission" date="2018-05" db="EMBL/GenBank/DDBJ databases">
        <authorList>
            <person name="Lanie J.A."/>
            <person name="Ng W.-L."/>
            <person name="Kazmierczak K.M."/>
            <person name="Andrzejewski T.M."/>
            <person name="Davidsen T.M."/>
            <person name="Wayne K.J."/>
            <person name="Tettelin H."/>
            <person name="Glass J.I."/>
            <person name="Rusch D."/>
            <person name="Podicherti R."/>
            <person name="Tsui H.-C.T."/>
            <person name="Winkler M.E."/>
        </authorList>
    </citation>
    <scope>NUCLEOTIDE SEQUENCE</scope>
</reference>
<sequence length="251" mass="27540">MTSDNRDIAAAWSYHTSTKHTQQSVYSNAHYMDFDNQPRPFKIYRNLESVPLPSGLESSGVPALDCLGATTAPERATPTLLELAGLLHHAAGITKVREIPGGQMYFRAAACTGALYHIEVYLVCGDIPGLPSGIYHFGPQDFALRRLREGDYRGLLVEAAGGEPSLAGAPAVFVLTSVFWRNAWKYQERAYRHSFWDSGTVLANLLSTGSGYRLAIRVISSFLDEPVNRLLNLDDGKEVALQLIPVGMDPE</sequence>
<dbReference type="EMBL" id="UINC01044850">
    <property type="protein sequence ID" value="SVB50858.1"/>
    <property type="molecule type" value="Genomic_DNA"/>
</dbReference>
<name>A0A382EJF3_9ZZZZ</name>